<dbReference type="RefSeq" id="WP_269944656.1">
    <property type="nucleotide sequence ID" value="NZ_JAKMUT010000006.1"/>
</dbReference>
<protein>
    <submittedName>
        <fullName evidence="2">Amino acid deaminase/aldolase</fullName>
    </submittedName>
</protein>
<dbReference type="Pfam" id="PF01168">
    <property type="entry name" value="Ala_racemase_N"/>
    <property type="match status" value="1"/>
</dbReference>
<dbReference type="SUPFAM" id="SSF51419">
    <property type="entry name" value="PLP-binding barrel"/>
    <property type="match status" value="1"/>
</dbReference>
<comment type="caution">
    <text evidence="2">The sequence shown here is derived from an EMBL/GenBank/DDBJ whole genome shotgun (WGS) entry which is preliminary data.</text>
</comment>
<keyword evidence="3" id="KW-1185">Reference proteome</keyword>
<evidence type="ECO:0000313" key="3">
    <source>
        <dbReference type="Proteomes" id="UP001146469"/>
    </source>
</evidence>
<evidence type="ECO:0000259" key="1">
    <source>
        <dbReference type="Pfam" id="PF01168"/>
    </source>
</evidence>
<gene>
    <name evidence="2" type="ORF">L8V00_07460</name>
</gene>
<dbReference type="AlphaFoldDB" id="A0A9X3LMC0"/>
<dbReference type="GO" id="GO:0036088">
    <property type="term" value="P:D-serine catabolic process"/>
    <property type="evidence" value="ECO:0007669"/>
    <property type="project" value="TreeGrafter"/>
</dbReference>
<sequence>MKKDIRLAVAHLDAPFAVLDLDAARANAQDMAHRSRGTPIRVASKSLRIRSLISEVLTLPGYHGILAYNLNEALWLCEEQVSDDILVAYPSAHREALHRLIHDARAMECVTLMVDSVAHLDLIDAVVPPHERGEVRVCIDIDAALRAGPVHIGALRSPLHTADEVREIARQVRQREGFRLVGLMAYEGQVAGTTDTSPAIAAMKALSVRELAGRRAKIVAAVEEELRVAGLPPLEFVNGGGTGSIETTSAEAAVTEIGAGSGIIGPALFDHYRQFQPTPAEWFVVPVVRRPAEDTVTVAGGGRIASGPAGKDRLPVVDWPRDLKMAPLEGPGEVQTPLTGPAARNLRLGDHVWMRHAKAGEATEYIDTVLVVSAGEIIAEWPTYRGEGKSFV</sequence>
<dbReference type="PANTHER" id="PTHR28004:SF2">
    <property type="entry name" value="D-SERINE DEHYDRATASE"/>
    <property type="match status" value="1"/>
</dbReference>
<reference evidence="2" key="1">
    <citation type="submission" date="2022-02" db="EMBL/GenBank/DDBJ databases">
        <title>Corynebacterium sp. from urogenital microbiome.</title>
        <authorList>
            <person name="Cappelli E.A."/>
            <person name="Ribeiro T.G."/>
            <person name="Peixe L."/>
        </authorList>
    </citation>
    <scope>NUCLEOTIDE SEQUENCE</scope>
    <source>
        <strain evidence="2">C8Ua_174</strain>
    </source>
</reference>
<accession>A0A9X3LMC0</accession>
<organism evidence="2 3">
    <name type="scientific">Corynebacterium evansiae</name>
    <dbReference type="NCBI Taxonomy" id="2913499"/>
    <lineage>
        <taxon>Bacteria</taxon>
        <taxon>Bacillati</taxon>
        <taxon>Actinomycetota</taxon>
        <taxon>Actinomycetes</taxon>
        <taxon>Mycobacteriales</taxon>
        <taxon>Corynebacteriaceae</taxon>
        <taxon>Corynebacterium</taxon>
    </lineage>
</organism>
<dbReference type="Gene3D" id="3.20.20.10">
    <property type="entry name" value="Alanine racemase"/>
    <property type="match status" value="1"/>
</dbReference>
<feature type="domain" description="Alanine racemase N-terminal" evidence="1">
    <location>
        <begin position="20"/>
        <end position="204"/>
    </location>
</feature>
<dbReference type="EMBL" id="JAKMUT010000006">
    <property type="protein sequence ID" value="MCZ9290039.1"/>
    <property type="molecule type" value="Genomic_DNA"/>
</dbReference>
<dbReference type="PANTHER" id="PTHR28004">
    <property type="entry name" value="ZGC:162816-RELATED"/>
    <property type="match status" value="1"/>
</dbReference>
<dbReference type="InterPro" id="IPR051466">
    <property type="entry name" value="D-amino_acid_metab_enzyme"/>
</dbReference>
<dbReference type="Proteomes" id="UP001146469">
    <property type="component" value="Unassembled WGS sequence"/>
</dbReference>
<evidence type="ECO:0000313" key="2">
    <source>
        <dbReference type="EMBL" id="MCZ9290039.1"/>
    </source>
</evidence>
<dbReference type="GO" id="GO:0008721">
    <property type="term" value="F:D-serine ammonia-lyase activity"/>
    <property type="evidence" value="ECO:0007669"/>
    <property type="project" value="TreeGrafter"/>
</dbReference>
<dbReference type="CDD" id="cd06813">
    <property type="entry name" value="PLPDE_III_DSD_D-TA_like_2"/>
    <property type="match status" value="1"/>
</dbReference>
<dbReference type="InterPro" id="IPR001608">
    <property type="entry name" value="Ala_racemase_N"/>
</dbReference>
<dbReference type="InterPro" id="IPR029066">
    <property type="entry name" value="PLP-binding_barrel"/>
</dbReference>
<name>A0A9X3LMC0_9CORY</name>
<proteinExistence type="predicted"/>